<dbReference type="Proteomes" id="UP000663887">
    <property type="component" value="Unassembled WGS sequence"/>
</dbReference>
<evidence type="ECO:0000313" key="12">
    <source>
        <dbReference type="EMBL" id="CAF3801072.1"/>
    </source>
</evidence>
<dbReference type="AlphaFoldDB" id="A0A816M6H3"/>
<protein>
    <recommendedName>
        <fullName evidence="17">Transmembrane protein 50A</fullName>
    </recommendedName>
</protein>
<dbReference type="Proteomes" id="UP000663834">
    <property type="component" value="Unassembled WGS sequence"/>
</dbReference>
<accession>A0A816M6H3</accession>
<evidence type="ECO:0000313" key="11">
    <source>
        <dbReference type="EMBL" id="CAF2181392.1"/>
    </source>
</evidence>
<dbReference type="PANTHER" id="PTHR13180">
    <property type="entry name" value="SMALL MEMBRANE PROTEIN-RELATED"/>
    <property type="match status" value="1"/>
</dbReference>
<evidence type="ECO:0000313" key="14">
    <source>
        <dbReference type="EMBL" id="CAF4034896.1"/>
    </source>
</evidence>
<proteinExistence type="inferred from homology"/>
<name>A0A816M6H3_9BILA</name>
<evidence type="ECO:0000313" key="8">
    <source>
        <dbReference type="EMBL" id="CAF1650025.1"/>
    </source>
</evidence>
<dbReference type="Proteomes" id="UP000663842">
    <property type="component" value="Unassembled WGS sequence"/>
</dbReference>
<dbReference type="EMBL" id="CAJNOV010000612">
    <property type="protein sequence ID" value="CAF1032159.1"/>
    <property type="molecule type" value="Genomic_DNA"/>
</dbReference>
<dbReference type="EMBL" id="CAJNRF010015838">
    <property type="protein sequence ID" value="CAF2181392.1"/>
    <property type="molecule type" value="Genomic_DNA"/>
</dbReference>
<reference evidence="9" key="1">
    <citation type="submission" date="2021-02" db="EMBL/GenBank/DDBJ databases">
        <authorList>
            <person name="Nowell W R."/>
        </authorList>
    </citation>
    <scope>NUCLEOTIDE SEQUENCE</scope>
</reference>
<evidence type="ECO:0000313" key="10">
    <source>
        <dbReference type="EMBL" id="CAF2140224.1"/>
    </source>
</evidence>
<comment type="subcellular location">
    <subcellularLocation>
        <location evidence="1">Membrane</location>
        <topology evidence="1">Multi-pass membrane protein</topology>
    </subcellularLocation>
</comment>
<evidence type="ECO:0000256" key="3">
    <source>
        <dbReference type="ARBA" id="ARBA00022692"/>
    </source>
</evidence>
<dbReference type="Proteomes" id="UP000681720">
    <property type="component" value="Unassembled WGS sequence"/>
</dbReference>
<evidence type="ECO:0000256" key="4">
    <source>
        <dbReference type="ARBA" id="ARBA00022989"/>
    </source>
</evidence>
<evidence type="ECO:0000313" key="13">
    <source>
        <dbReference type="EMBL" id="CAF3831636.1"/>
    </source>
</evidence>
<dbReference type="EMBL" id="CAJOBH010007404">
    <property type="protein sequence ID" value="CAF4083218.1"/>
    <property type="molecule type" value="Genomic_DNA"/>
</dbReference>
<keyword evidence="4 6" id="KW-1133">Transmembrane helix</keyword>
<gene>
    <name evidence="15" type="ORF">BYL167_LOCUS18193</name>
    <name evidence="7" type="ORF">CJN711_LOCUS3855</name>
    <name evidence="14" type="ORF">GIL414_LOCUS13596</name>
    <name evidence="8" type="ORF">KQP761_LOCUS29790</name>
    <name evidence="10" type="ORF">MBJ925_LOCUS29372</name>
    <name evidence="12" type="ORF">SMN809_LOCUS1179</name>
    <name evidence="13" type="ORF">UXM345_LOCUS6639</name>
    <name evidence="11" type="ORF">WKI299_LOCUS33473</name>
    <name evidence="9" type="ORF">XDN619_LOCUS2309</name>
</gene>
<dbReference type="OrthoDB" id="268928at2759"/>
<feature type="transmembrane region" description="Helical" evidence="6">
    <location>
        <begin position="15"/>
        <end position="37"/>
    </location>
</feature>
<evidence type="ECO:0000313" key="15">
    <source>
        <dbReference type="EMBL" id="CAF4083218.1"/>
    </source>
</evidence>
<dbReference type="EMBL" id="CAJOBJ010005546">
    <property type="protein sequence ID" value="CAF4034896.1"/>
    <property type="molecule type" value="Genomic_DNA"/>
</dbReference>
<dbReference type="EMBL" id="CAJOBI010000171">
    <property type="protein sequence ID" value="CAF3801072.1"/>
    <property type="molecule type" value="Genomic_DNA"/>
</dbReference>
<evidence type="ECO:0000313" key="9">
    <source>
        <dbReference type="EMBL" id="CAF1979686.1"/>
    </source>
</evidence>
<dbReference type="GO" id="GO:0016020">
    <property type="term" value="C:membrane"/>
    <property type="evidence" value="ECO:0007669"/>
    <property type="project" value="UniProtKB-SubCell"/>
</dbReference>
<sequence length="151" mass="17166">MFDLGKKNFESNEGFHWNTIMSIIAGVVFAIGWWIIIDMSCQYPQQSDFNRIYHIIGIIATLALILANCVSNSQISSYNSASVRIGARLILFISFIFVFGSFITSVWVLFGYYVAYKKERLYPGLAIFGQNLAILISTLILKLSRKENVLY</sequence>
<evidence type="ECO:0000256" key="5">
    <source>
        <dbReference type="ARBA" id="ARBA00023136"/>
    </source>
</evidence>
<evidence type="ECO:0000256" key="1">
    <source>
        <dbReference type="ARBA" id="ARBA00004141"/>
    </source>
</evidence>
<dbReference type="EMBL" id="CAJNOW010016404">
    <property type="protein sequence ID" value="CAF1650025.1"/>
    <property type="molecule type" value="Genomic_DNA"/>
</dbReference>
<feature type="transmembrane region" description="Helical" evidence="6">
    <location>
        <begin position="121"/>
        <end position="141"/>
    </location>
</feature>
<dbReference type="Proteomes" id="UP000681967">
    <property type="component" value="Unassembled WGS sequence"/>
</dbReference>
<evidence type="ECO:0000313" key="7">
    <source>
        <dbReference type="EMBL" id="CAF1032159.1"/>
    </source>
</evidence>
<dbReference type="EMBL" id="CAJNRE010015707">
    <property type="protein sequence ID" value="CAF2140224.1"/>
    <property type="molecule type" value="Genomic_DNA"/>
</dbReference>
<dbReference type="Proteomes" id="UP000676336">
    <property type="component" value="Unassembled WGS sequence"/>
</dbReference>
<dbReference type="EMBL" id="CAJOBF010000530">
    <property type="protein sequence ID" value="CAF3831636.1"/>
    <property type="molecule type" value="Genomic_DNA"/>
</dbReference>
<dbReference type="Proteomes" id="UP000663856">
    <property type="component" value="Unassembled WGS sequence"/>
</dbReference>
<feature type="transmembrane region" description="Helical" evidence="6">
    <location>
        <begin position="90"/>
        <end position="115"/>
    </location>
</feature>
<evidence type="ECO:0000256" key="6">
    <source>
        <dbReference type="SAM" id="Phobius"/>
    </source>
</evidence>
<evidence type="ECO:0000313" key="16">
    <source>
        <dbReference type="Proteomes" id="UP000663887"/>
    </source>
</evidence>
<evidence type="ECO:0000256" key="2">
    <source>
        <dbReference type="ARBA" id="ARBA00005335"/>
    </source>
</evidence>
<organism evidence="9 16">
    <name type="scientific">Rotaria magnacalcarata</name>
    <dbReference type="NCBI Taxonomy" id="392030"/>
    <lineage>
        <taxon>Eukaryota</taxon>
        <taxon>Metazoa</taxon>
        <taxon>Spiralia</taxon>
        <taxon>Gnathifera</taxon>
        <taxon>Rotifera</taxon>
        <taxon>Eurotatoria</taxon>
        <taxon>Bdelloidea</taxon>
        <taxon>Philodinida</taxon>
        <taxon>Philodinidae</taxon>
        <taxon>Rotaria</taxon>
    </lineage>
</organism>
<comment type="similarity">
    <text evidence="2">Belongs to the UPF0220 family.</text>
</comment>
<keyword evidence="3 6" id="KW-0812">Transmembrane</keyword>
<dbReference type="Pfam" id="PF05255">
    <property type="entry name" value="UPF0220"/>
    <property type="match status" value="1"/>
</dbReference>
<dbReference type="Proteomes" id="UP000663824">
    <property type="component" value="Unassembled WGS sequence"/>
</dbReference>
<dbReference type="EMBL" id="CAJNRG010000108">
    <property type="protein sequence ID" value="CAF1979686.1"/>
    <property type="molecule type" value="Genomic_DNA"/>
</dbReference>
<feature type="transmembrane region" description="Helical" evidence="6">
    <location>
        <begin position="52"/>
        <end position="70"/>
    </location>
</feature>
<evidence type="ECO:0008006" key="17">
    <source>
        <dbReference type="Google" id="ProtNLM"/>
    </source>
</evidence>
<dbReference type="InterPro" id="IPR007919">
    <property type="entry name" value="UPF0220"/>
</dbReference>
<comment type="caution">
    <text evidence="9">The sequence shown here is derived from an EMBL/GenBank/DDBJ whole genome shotgun (WGS) entry which is preliminary data.</text>
</comment>
<keyword evidence="5 6" id="KW-0472">Membrane</keyword>
<dbReference type="Proteomes" id="UP000663855">
    <property type="component" value="Unassembled WGS sequence"/>
</dbReference>